<keyword evidence="3 6" id="KW-0812">Transmembrane</keyword>
<evidence type="ECO:0000256" key="5">
    <source>
        <dbReference type="ARBA" id="ARBA00023136"/>
    </source>
</evidence>
<evidence type="ECO:0000256" key="3">
    <source>
        <dbReference type="ARBA" id="ARBA00022692"/>
    </source>
</evidence>
<feature type="transmembrane region" description="Helical" evidence="6">
    <location>
        <begin position="93"/>
        <end position="110"/>
    </location>
</feature>
<dbReference type="SUPFAM" id="SSF51735">
    <property type="entry name" value="NAD(P)-binding Rossmann-fold domains"/>
    <property type="match status" value="1"/>
</dbReference>
<dbReference type="Gene3D" id="3.40.50.720">
    <property type="entry name" value="NAD(P)-binding Rossmann-like Domain"/>
    <property type="match status" value="1"/>
</dbReference>
<evidence type="ECO:0000313" key="9">
    <source>
        <dbReference type="EMBL" id="KAK6136278.1"/>
    </source>
</evidence>
<gene>
    <name evidence="9" type="ORF">DH2020_029977</name>
</gene>
<dbReference type="InterPro" id="IPR036291">
    <property type="entry name" value="NAD(P)-bd_dom_sf"/>
</dbReference>
<evidence type="ECO:0000256" key="6">
    <source>
        <dbReference type="SAM" id="Phobius"/>
    </source>
</evidence>
<feature type="domain" description="Very-long-chain aldehyde decarbonylase CER1-like C-terminal" evidence="8">
    <location>
        <begin position="450"/>
        <end position="620"/>
    </location>
</feature>
<keyword evidence="5 6" id="KW-0472">Membrane</keyword>
<dbReference type="InterPro" id="IPR021940">
    <property type="entry name" value="CER1-like_C"/>
</dbReference>
<keyword evidence="4 6" id="KW-1133">Transmembrane helix</keyword>
<feature type="domain" description="Fatty acid hydroxylase" evidence="7">
    <location>
        <begin position="128"/>
        <end position="268"/>
    </location>
</feature>
<dbReference type="InterPro" id="IPR050307">
    <property type="entry name" value="Sterol_Desaturase_Related"/>
</dbReference>
<name>A0ABR0VNR3_REHGL</name>
<accession>A0ABR0VNR3</accession>
<comment type="caution">
    <text evidence="9">The sequence shown here is derived from an EMBL/GenBank/DDBJ whole genome shotgun (WGS) entry which is preliminary data.</text>
</comment>
<feature type="transmembrane region" description="Helical" evidence="6">
    <location>
        <begin position="178"/>
        <end position="208"/>
    </location>
</feature>
<dbReference type="Pfam" id="PF12076">
    <property type="entry name" value="CER1-like_C"/>
    <property type="match status" value="1"/>
</dbReference>
<feature type="transmembrane region" description="Helical" evidence="6">
    <location>
        <begin position="42"/>
        <end position="60"/>
    </location>
</feature>
<comment type="similarity">
    <text evidence="2">Belongs to the sterol desaturase family.</text>
</comment>
<evidence type="ECO:0000256" key="1">
    <source>
        <dbReference type="ARBA" id="ARBA00004141"/>
    </source>
</evidence>
<dbReference type="Pfam" id="PF04116">
    <property type="entry name" value="FA_hydroxylase"/>
    <property type="match status" value="1"/>
</dbReference>
<evidence type="ECO:0000313" key="10">
    <source>
        <dbReference type="Proteomes" id="UP001318860"/>
    </source>
</evidence>
<comment type="subcellular location">
    <subcellularLocation>
        <location evidence="1">Membrane</location>
        <topology evidence="1">Multi-pass membrane protein</topology>
    </subcellularLocation>
</comment>
<evidence type="ECO:0000256" key="4">
    <source>
        <dbReference type="ARBA" id="ARBA00022989"/>
    </source>
</evidence>
<dbReference type="PANTHER" id="PTHR11863">
    <property type="entry name" value="STEROL DESATURASE"/>
    <property type="match status" value="1"/>
</dbReference>
<dbReference type="InterPro" id="IPR006694">
    <property type="entry name" value="Fatty_acid_hydroxylase"/>
</dbReference>
<dbReference type="Proteomes" id="UP001318860">
    <property type="component" value="Unassembled WGS sequence"/>
</dbReference>
<keyword evidence="10" id="KW-1185">Reference proteome</keyword>
<evidence type="ECO:0000259" key="7">
    <source>
        <dbReference type="Pfam" id="PF04116"/>
    </source>
</evidence>
<feature type="transmembrane region" description="Helical" evidence="6">
    <location>
        <begin position="324"/>
        <end position="342"/>
    </location>
</feature>
<dbReference type="EMBL" id="JABTTQ020001045">
    <property type="protein sequence ID" value="KAK6136278.1"/>
    <property type="molecule type" value="Genomic_DNA"/>
</dbReference>
<evidence type="ECO:0000259" key="8">
    <source>
        <dbReference type="Pfam" id="PF12076"/>
    </source>
</evidence>
<feature type="transmembrane region" description="Helical" evidence="6">
    <location>
        <begin position="12"/>
        <end position="30"/>
    </location>
</feature>
<reference evidence="9 10" key="1">
    <citation type="journal article" date="2021" name="Comput. Struct. Biotechnol. J.">
        <title>De novo genome assembly of the potent medicinal plant Rehmannia glutinosa using nanopore technology.</title>
        <authorList>
            <person name="Ma L."/>
            <person name="Dong C."/>
            <person name="Song C."/>
            <person name="Wang X."/>
            <person name="Zheng X."/>
            <person name="Niu Y."/>
            <person name="Chen S."/>
            <person name="Feng W."/>
        </authorList>
    </citation>
    <scope>NUCLEOTIDE SEQUENCE [LARGE SCALE GENOMIC DNA]</scope>
    <source>
        <strain evidence="9">DH-2019</strain>
    </source>
</reference>
<proteinExistence type="inferred from homology"/>
<organism evidence="9 10">
    <name type="scientific">Rehmannia glutinosa</name>
    <name type="common">Chinese foxglove</name>
    <dbReference type="NCBI Taxonomy" id="99300"/>
    <lineage>
        <taxon>Eukaryota</taxon>
        <taxon>Viridiplantae</taxon>
        <taxon>Streptophyta</taxon>
        <taxon>Embryophyta</taxon>
        <taxon>Tracheophyta</taxon>
        <taxon>Spermatophyta</taxon>
        <taxon>Magnoliopsida</taxon>
        <taxon>eudicotyledons</taxon>
        <taxon>Gunneridae</taxon>
        <taxon>Pentapetalae</taxon>
        <taxon>asterids</taxon>
        <taxon>lamiids</taxon>
        <taxon>Lamiales</taxon>
        <taxon>Orobanchaceae</taxon>
        <taxon>Rehmannieae</taxon>
        <taxon>Rehmannia</taxon>
    </lineage>
</organism>
<protein>
    <submittedName>
        <fullName evidence="9">Uncharacterized protein</fullName>
    </submittedName>
</protein>
<sequence length="794" mass="90188">MAAPLVSWPWEILGSCKIVLYGFFLAKAMYSRYQEENMKDIWCFHLFIICMLRLLMYQLWTSYSNMLFLTRNRLIIKKGVDFKQIDKEWDWDNFILLQAIVAALVLYMFPTFDTLPLWNKRGITAALVLHVAISEPLFYSIHKCFHGNYLFTNYHSLHHSSPVPQAYTAGHATFLEHLLLTVVIGVPIIGSFVIGHGSIGLIYGYVLVFDLLRCLGHSNVEIIPHQIFDVIPFLKYILYTPTYHSLHHAEMNTNYCLFMPLFDALGNTLNKKSWDIHRKNSLDSGKNGRIPDFVFLAHVVDMSSAMHAPFLNRSMASIPYYTRIYMLPFLPVSFVVMLLMWAKSKTFLSSFYNLRDRLHQTWVVPRFGFQYFLPFAAKGINKQIEDAILRANRLGVKVISLAALNKNEALNGGGTLFVNKHPNLKVRVVHGNTLTAAVILNEIPQNVTEVFLTGATSKLGRAIALYLCRKHVRVLMLTLSNERFRNIQKEAPANCQKYLVQVTKYQAAQNCKAWIVGKWITPREQNFAPSGAHFHQFVVPPILQFRRDCTYGDLAAMKLPEDVEGLGSCEYTMERGVVHACHAGGVVHSLENWTHHEVGAIDVDRIDLVWEAALKHGLKPVSGLERIDLLTSLNINIVKWDGSGQTGAGPPGEMSWEPIKKKENKKLTEDVKDFLKCDCYMYAPLLMDSASDNATTPATGDPCGEKVDIGSVCNQMEPITEVTTRQDGNAMNSFREIENEDIYNPSSRTRRIVVKHNLLQKETVKHVVHQNGRRSSSVPGYIYVYSGLSIFLMQ</sequence>
<evidence type="ECO:0000256" key="2">
    <source>
        <dbReference type="ARBA" id="ARBA00009324"/>
    </source>
</evidence>